<feature type="transmembrane region" description="Helical" evidence="2">
    <location>
        <begin position="87"/>
        <end position="109"/>
    </location>
</feature>
<keyword evidence="2" id="KW-0812">Transmembrane</keyword>
<dbReference type="OrthoDB" id="2596424at2759"/>
<proteinExistence type="predicted"/>
<feature type="transmembrane region" description="Helical" evidence="2">
    <location>
        <begin position="129"/>
        <end position="148"/>
    </location>
</feature>
<feature type="transmembrane region" description="Helical" evidence="2">
    <location>
        <begin position="52"/>
        <end position="75"/>
    </location>
</feature>
<evidence type="ECO:0000313" key="4">
    <source>
        <dbReference type="Proteomes" id="UP000279259"/>
    </source>
</evidence>
<comment type="caution">
    <text evidence="3">The sequence shown here is derived from an EMBL/GenBank/DDBJ whole genome shotgun (WGS) entry which is preliminary data.</text>
</comment>
<dbReference type="EMBL" id="RSCD01000031">
    <property type="protein sequence ID" value="RSH81367.1"/>
    <property type="molecule type" value="Genomic_DNA"/>
</dbReference>
<evidence type="ECO:0000313" key="3">
    <source>
        <dbReference type="EMBL" id="RSH81367.1"/>
    </source>
</evidence>
<evidence type="ECO:0000256" key="1">
    <source>
        <dbReference type="SAM" id="MobiDB-lite"/>
    </source>
</evidence>
<gene>
    <name evidence="3" type="ORF">EHS25_006899</name>
</gene>
<feature type="compositionally biased region" description="Low complexity" evidence="1">
    <location>
        <begin position="217"/>
        <end position="232"/>
    </location>
</feature>
<sequence length="251" mass="25743">MAPVALIATALKAFTAFWSLVTMAVAGAFINKVNDIRNYYGVGGSGFDSANAVIAAATISLVYFIAVLVFLFLFAESILISVMVDTICLGFLWIFILGSVAALSVHASLFSNCDATVCSLGSATIGLGWVLWFLVFGLLAFEVTYTLLHYGTSYPTWRTPFAQLVVYGSSSKSASGPTSGGIGHNAETGAMTTGGAVYSGPGRTGGSEAVPMSNVGAPATGMTTTATPAAAPAHTQIEEPAHAAPTPTVHA</sequence>
<accession>A0A427XRC8</accession>
<name>A0A427XRC8_9TREE</name>
<evidence type="ECO:0008006" key="5">
    <source>
        <dbReference type="Google" id="ProtNLM"/>
    </source>
</evidence>
<keyword evidence="2" id="KW-1133">Transmembrane helix</keyword>
<reference evidence="3 4" key="1">
    <citation type="submission" date="2018-11" db="EMBL/GenBank/DDBJ databases">
        <title>Genome sequence of Saitozyma podzolica DSM 27192.</title>
        <authorList>
            <person name="Aliyu H."/>
            <person name="Gorte O."/>
            <person name="Ochsenreither K."/>
        </authorList>
    </citation>
    <scope>NUCLEOTIDE SEQUENCE [LARGE SCALE GENOMIC DNA]</scope>
    <source>
        <strain evidence="3 4">DSM 27192</strain>
    </source>
</reference>
<dbReference type="AlphaFoldDB" id="A0A427XRC8"/>
<feature type="region of interest" description="Disordered" evidence="1">
    <location>
        <begin position="193"/>
        <end position="232"/>
    </location>
</feature>
<keyword evidence="4" id="KW-1185">Reference proteome</keyword>
<dbReference type="STRING" id="1890683.A0A427XRC8"/>
<evidence type="ECO:0000256" key="2">
    <source>
        <dbReference type="SAM" id="Phobius"/>
    </source>
</evidence>
<protein>
    <recommendedName>
        <fullName evidence="5">MARVEL domain-containing protein</fullName>
    </recommendedName>
</protein>
<keyword evidence="2" id="KW-0472">Membrane</keyword>
<organism evidence="3 4">
    <name type="scientific">Saitozyma podzolica</name>
    <dbReference type="NCBI Taxonomy" id="1890683"/>
    <lineage>
        <taxon>Eukaryota</taxon>
        <taxon>Fungi</taxon>
        <taxon>Dikarya</taxon>
        <taxon>Basidiomycota</taxon>
        <taxon>Agaricomycotina</taxon>
        <taxon>Tremellomycetes</taxon>
        <taxon>Tremellales</taxon>
        <taxon>Trimorphomycetaceae</taxon>
        <taxon>Saitozyma</taxon>
    </lineage>
</organism>
<dbReference type="Proteomes" id="UP000279259">
    <property type="component" value="Unassembled WGS sequence"/>
</dbReference>